<evidence type="ECO:0000256" key="1">
    <source>
        <dbReference type="ARBA" id="ARBA00010139"/>
    </source>
</evidence>
<gene>
    <name evidence="3" type="ORF">NSK_007477</name>
</gene>
<dbReference type="EMBL" id="SDOX01000134">
    <property type="protein sequence ID" value="TFJ81187.1"/>
    <property type="molecule type" value="Genomic_DNA"/>
</dbReference>
<name>A0A4D9CT34_9STRA</name>
<accession>A0A4D9CT34</accession>
<feature type="compositionally biased region" description="Polar residues" evidence="2">
    <location>
        <begin position="12"/>
        <end position="26"/>
    </location>
</feature>
<protein>
    <submittedName>
        <fullName evidence="3">Uncharacterized protein</fullName>
    </submittedName>
</protein>
<dbReference type="AlphaFoldDB" id="A0A4D9CT34"/>
<dbReference type="PANTHER" id="PTHR42877:SF4">
    <property type="entry name" value="FAD_NAD(P)-BINDING DOMAIN-CONTAINING PROTEIN-RELATED"/>
    <property type="match status" value="1"/>
</dbReference>
<feature type="compositionally biased region" description="Low complexity" evidence="2">
    <location>
        <begin position="31"/>
        <end position="47"/>
    </location>
</feature>
<dbReference type="InterPro" id="IPR051209">
    <property type="entry name" value="FAD-bind_Monooxygenase_sf"/>
</dbReference>
<organism evidence="3 4">
    <name type="scientific">Nannochloropsis salina CCMP1776</name>
    <dbReference type="NCBI Taxonomy" id="1027361"/>
    <lineage>
        <taxon>Eukaryota</taxon>
        <taxon>Sar</taxon>
        <taxon>Stramenopiles</taxon>
        <taxon>Ochrophyta</taxon>
        <taxon>Eustigmatophyceae</taxon>
        <taxon>Eustigmatales</taxon>
        <taxon>Monodopsidaceae</taxon>
        <taxon>Microchloropsis</taxon>
        <taxon>Microchloropsis salina</taxon>
    </lineage>
</organism>
<dbReference type="InterPro" id="IPR036188">
    <property type="entry name" value="FAD/NAD-bd_sf"/>
</dbReference>
<dbReference type="Proteomes" id="UP000355283">
    <property type="component" value="Unassembled WGS sequence"/>
</dbReference>
<evidence type="ECO:0000313" key="4">
    <source>
        <dbReference type="Proteomes" id="UP000355283"/>
    </source>
</evidence>
<proteinExistence type="inferred from homology"/>
<evidence type="ECO:0000256" key="2">
    <source>
        <dbReference type="SAM" id="MobiDB-lite"/>
    </source>
</evidence>
<dbReference type="Gene3D" id="3.50.50.60">
    <property type="entry name" value="FAD/NAD(P)-binding domain"/>
    <property type="match status" value="1"/>
</dbReference>
<dbReference type="Pfam" id="PF13450">
    <property type="entry name" value="NAD_binding_8"/>
    <property type="match status" value="1"/>
</dbReference>
<dbReference type="OrthoDB" id="66881at2759"/>
<evidence type="ECO:0000313" key="3">
    <source>
        <dbReference type="EMBL" id="TFJ81187.1"/>
    </source>
</evidence>
<reference evidence="3 4" key="1">
    <citation type="submission" date="2019-01" db="EMBL/GenBank/DDBJ databases">
        <title>Nuclear Genome Assembly of the Microalgal Biofuel strain Nannochloropsis salina CCMP1776.</title>
        <authorList>
            <person name="Hovde B."/>
        </authorList>
    </citation>
    <scope>NUCLEOTIDE SEQUENCE [LARGE SCALE GENOMIC DNA]</scope>
    <source>
        <strain evidence="3 4">CCMP1776</strain>
    </source>
</reference>
<comment type="caution">
    <text evidence="3">The sequence shown here is derived from an EMBL/GenBank/DDBJ whole genome shotgun (WGS) entry which is preliminary data.</text>
</comment>
<feature type="region of interest" description="Disordered" evidence="2">
    <location>
        <begin position="1"/>
        <end position="66"/>
    </location>
</feature>
<comment type="similarity">
    <text evidence="1">Belongs to the FAD-binding monooxygenase family.</text>
</comment>
<dbReference type="PANTHER" id="PTHR42877">
    <property type="entry name" value="L-ORNITHINE N(5)-MONOOXYGENASE-RELATED"/>
    <property type="match status" value="1"/>
</dbReference>
<sequence>MGETPQMGDISNAGSTDKASLKNTLSPPRYSPSSGAAPTSMSSSPSRGARRRDEEREEEEEARAESVEVAIVGAGFAGICVAIKLKEAGFKPICVFEKNADVGGTWHVNTYPGCACDVPSHLYSLSFEQKADWSRHLFLNHSAPVVGNMGRRDPGHVLHAHHSS</sequence>
<dbReference type="SUPFAM" id="SSF51905">
    <property type="entry name" value="FAD/NAD(P)-binding domain"/>
    <property type="match status" value="1"/>
</dbReference>
<keyword evidence="4" id="KW-1185">Reference proteome</keyword>